<dbReference type="Proteomes" id="UP001620626">
    <property type="component" value="Unassembled WGS sequence"/>
</dbReference>
<protein>
    <submittedName>
        <fullName evidence="1">Uncharacterized protein</fullName>
    </submittedName>
</protein>
<keyword evidence="2" id="KW-1185">Reference proteome</keyword>
<comment type="caution">
    <text evidence="1">The sequence shown here is derived from an EMBL/GenBank/DDBJ whole genome shotgun (WGS) entry which is preliminary data.</text>
</comment>
<reference evidence="1 2" key="1">
    <citation type="submission" date="2024-10" db="EMBL/GenBank/DDBJ databases">
        <authorList>
            <person name="Kim D."/>
        </authorList>
    </citation>
    <scope>NUCLEOTIDE SEQUENCE [LARGE SCALE GENOMIC DNA]</scope>
    <source>
        <strain evidence="1">BH-2024</strain>
    </source>
</reference>
<proteinExistence type="predicted"/>
<dbReference type="EMBL" id="JBICBT010001381">
    <property type="protein sequence ID" value="KAL3070602.1"/>
    <property type="molecule type" value="Genomic_DNA"/>
</dbReference>
<organism evidence="1 2">
    <name type="scientific">Heterodera trifolii</name>
    <dbReference type="NCBI Taxonomy" id="157864"/>
    <lineage>
        <taxon>Eukaryota</taxon>
        <taxon>Metazoa</taxon>
        <taxon>Ecdysozoa</taxon>
        <taxon>Nematoda</taxon>
        <taxon>Chromadorea</taxon>
        <taxon>Rhabditida</taxon>
        <taxon>Tylenchina</taxon>
        <taxon>Tylenchomorpha</taxon>
        <taxon>Tylenchoidea</taxon>
        <taxon>Heteroderidae</taxon>
        <taxon>Heteroderinae</taxon>
        <taxon>Heterodera</taxon>
    </lineage>
</organism>
<gene>
    <name evidence="1" type="ORF">niasHT_032392</name>
</gene>
<accession>A0ABD2HVH3</accession>
<evidence type="ECO:0000313" key="2">
    <source>
        <dbReference type="Proteomes" id="UP001620626"/>
    </source>
</evidence>
<name>A0ABD2HVH3_9BILA</name>
<dbReference type="AlphaFoldDB" id="A0ABD2HVH3"/>
<evidence type="ECO:0000313" key="1">
    <source>
        <dbReference type="EMBL" id="KAL3070602.1"/>
    </source>
</evidence>
<sequence length="157" mass="17595">MFCNHHNGTMEKVALRCGDEQRKEKFARGQVAGWGRDKIGDRAQPWGEAGEGICKSYICEIGGQEICIQPEGHSPAIGWLSIGIREMGTTWWWAAVNDGELDELIAAGRLGITPFRRPRDQRALSLSLDRRGASGRRTSSAVPNFRLHFYDPRHGEF</sequence>